<feature type="transmembrane region" description="Helical" evidence="6">
    <location>
        <begin position="199"/>
        <end position="220"/>
    </location>
</feature>
<dbReference type="InterPro" id="IPR015414">
    <property type="entry name" value="TMEM64"/>
</dbReference>
<organism evidence="8 9">
    <name type="scientific">Pseudodesulfovibrio portus</name>
    <dbReference type="NCBI Taxonomy" id="231439"/>
    <lineage>
        <taxon>Bacteria</taxon>
        <taxon>Pseudomonadati</taxon>
        <taxon>Thermodesulfobacteriota</taxon>
        <taxon>Desulfovibrionia</taxon>
        <taxon>Desulfovibrionales</taxon>
        <taxon>Desulfovibrionaceae</taxon>
    </lineage>
</organism>
<evidence type="ECO:0000256" key="5">
    <source>
        <dbReference type="ARBA" id="ARBA00023136"/>
    </source>
</evidence>
<dbReference type="PANTHER" id="PTHR12677:SF59">
    <property type="entry name" value="GOLGI APPARATUS MEMBRANE PROTEIN TVP38-RELATED"/>
    <property type="match status" value="1"/>
</dbReference>
<evidence type="ECO:0000256" key="2">
    <source>
        <dbReference type="ARBA" id="ARBA00022475"/>
    </source>
</evidence>
<accession>A0ABM8ANX0</accession>
<evidence type="ECO:0000259" key="7">
    <source>
        <dbReference type="Pfam" id="PF09335"/>
    </source>
</evidence>
<gene>
    <name evidence="8" type="ORF">JCM14722_06280</name>
</gene>
<dbReference type="Pfam" id="PF09335">
    <property type="entry name" value="VTT_dom"/>
    <property type="match status" value="1"/>
</dbReference>
<keyword evidence="5 6" id="KW-0472">Membrane</keyword>
<keyword evidence="2 6" id="KW-1003">Cell membrane</keyword>
<evidence type="ECO:0000313" key="9">
    <source>
        <dbReference type="Proteomes" id="UP001061361"/>
    </source>
</evidence>
<proteinExistence type="inferred from homology"/>
<sequence length="238" mass="25185">MSEKTNGSTMKSVKSLAKGLVMLLGLGLAVYLARAAGLGSMLEDTKWFNDHVLGSGPLSVVIFLAVGTAFTAVGLPRQLVGFLGGFAFGMFSGTLLATVASGLGCGVAAVYARMGGRELVERKFGHRLERVNRFLKHEPFNTALAIRLFPLGSNLITNLAAGVSSIPLMPFLLGSTIGYIPQNFIFALFGAGMNRESTMGVALSVGMSVVLFGVSGWLGIQVYRRYRKQSGALAEPED</sequence>
<feature type="domain" description="VTT" evidence="7">
    <location>
        <begin position="76"/>
        <end position="191"/>
    </location>
</feature>
<dbReference type="InterPro" id="IPR032816">
    <property type="entry name" value="VTT_dom"/>
</dbReference>
<evidence type="ECO:0000256" key="1">
    <source>
        <dbReference type="ARBA" id="ARBA00004651"/>
    </source>
</evidence>
<protein>
    <recommendedName>
        <fullName evidence="6">TVP38/TMEM64 family membrane protein</fullName>
    </recommendedName>
</protein>
<reference evidence="8" key="1">
    <citation type="submission" date="2022-08" db="EMBL/GenBank/DDBJ databases">
        <title>Genome Sequence of the sulphate-reducing bacterium, Pseudodesulfovibrio portus JCM14722.</title>
        <authorList>
            <person name="Kondo R."/>
            <person name="Kataoka T."/>
        </authorList>
    </citation>
    <scope>NUCLEOTIDE SEQUENCE</scope>
    <source>
        <strain evidence="8">JCM 14722</strain>
    </source>
</reference>
<comment type="subcellular location">
    <subcellularLocation>
        <location evidence="1 6">Cell membrane</location>
        <topology evidence="1 6">Multi-pass membrane protein</topology>
    </subcellularLocation>
</comment>
<evidence type="ECO:0000256" key="3">
    <source>
        <dbReference type="ARBA" id="ARBA00022692"/>
    </source>
</evidence>
<keyword evidence="3 6" id="KW-0812">Transmembrane</keyword>
<keyword evidence="4 6" id="KW-1133">Transmembrane helix</keyword>
<comment type="similarity">
    <text evidence="6">Belongs to the TVP38/TMEM64 family.</text>
</comment>
<feature type="transmembrane region" description="Helical" evidence="6">
    <location>
        <begin position="144"/>
        <end position="164"/>
    </location>
</feature>
<feature type="transmembrane region" description="Helical" evidence="6">
    <location>
        <begin position="51"/>
        <end position="75"/>
    </location>
</feature>
<name>A0ABM8ANX0_9BACT</name>
<feature type="transmembrane region" description="Helical" evidence="6">
    <location>
        <begin position="171"/>
        <end position="193"/>
    </location>
</feature>
<evidence type="ECO:0000256" key="4">
    <source>
        <dbReference type="ARBA" id="ARBA00022989"/>
    </source>
</evidence>
<dbReference type="Proteomes" id="UP001061361">
    <property type="component" value="Chromosome"/>
</dbReference>
<dbReference type="EMBL" id="AP026708">
    <property type="protein sequence ID" value="BDQ33086.1"/>
    <property type="molecule type" value="Genomic_DNA"/>
</dbReference>
<keyword evidence="9" id="KW-1185">Reference proteome</keyword>
<dbReference type="PANTHER" id="PTHR12677">
    <property type="entry name" value="GOLGI APPARATUS MEMBRANE PROTEIN TVP38-RELATED"/>
    <property type="match status" value="1"/>
</dbReference>
<evidence type="ECO:0000256" key="6">
    <source>
        <dbReference type="RuleBase" id="RU366058"/>
    </source>
</evidence>
<feature type="transmembrane region" description="Helical" evidence="6">
    <location>
        <begin position="87"/>
        <end position="112"/>
    </location>
</feature>
<evidence type="ECO:0000313" key="8">
    <source>
        <dbReference type="EMBL" id="BDQ33086.1"/>
    </source>
</evidence>
<dbReference type="RefSeq" id="WP_264983143.1">
    <property type="nucleotide sequence ID" value="NZ_AP026708.1"/>
</dbReference>